<organism evidence="3 4">
    <name type="scientific">Entomospira culicis</name>
    <dbReference type="NCBI Taxonomy" id="2719989"/>
    <lineage>
        <taxon>Bacteria</taxon>
        <taxon>Pseudomonadati</taxon>
        <taxon>Spirochaetota</taxon>
        <taxon>Spirochaetia</taxon>
        <taxon>Spirochaetales</taxon>
        <taxon>Spirochaetaceae</taxon>
        <taxon>Entomospira</taxon>
    </lineage>
</organism>
<dbReference type="InterPro" id="IPR004919">
    <property type="entry name" value="GmrSD_N"/>
</dbReference>
<feature type="domain" description="GmrSD restriction endonucleases N-terminal" evidence="1">
    <location>
        <begin position="6"/>
        <end position="202"/>
    </location>
</feature>
<dbReference type="EMBL" id="JAATLM010000003">
    <property type="protein sequence ID" value="NIZ70217.1"/>
    <property type="molecule type" value="Genomic_DNA"/>
</dbReference>
<evidence type="ECO:0000313" key="4">
    <source>
        <dbReference type="Proteomes" id="UP000778951"/>
    </source>
</evidence>
<dbReference type="InterPro" id="IPR011089">
    <property type="entry name" value="GmrSD_C"/>
</dbReference>
<dbReference type="PANTHER" id="PTHR35149">
    <property type="entry name" value="SLL5132 PROTEIN"/>
    <property type="match status" value="1"/>
</dbReference>
<evidence type="ECO:0000259" key="1">
    <source>
        <dbReference type="Pfam" id="PF03235"/>
    </source>
</evidence>
<dbReference type="RefSeq" id="WP_167696544.1">
    <property type="nucleotide sequence ID" value="NZ_CP118183.1"/>
</dbReference>
<dbReference type="Pfam" id="PF07510">
    <property type="entry name" value="GmrSD_C"/>
    <property type="match status" value="1"/>
</dbReference>
<sequence length="547" mass="64117">MDDMIKTIISLKDYHFHIPAYQRGYRWTAKEVEDLLNDIKEFKPDEEKGTKYCLQPLIVKKQTDGSYEVVDGQQRLTTIAIFMQIVKEVMPFVTPPFTLDYTTRERSKDFLENIKSSSGSTDAEDNIDFYHMTHAYQTMFEWLNQQPDLSDAVSTLYSKIINKVFFIWYEVPAETRVIDLFNRVNMGKIPLTNAELIKALLLNQQNFNQNTREHDQAEMSIAWERMEHGLGNDAFWYFFNEKVLSSSSRMDQLFRLVAKDFVNNPHKYSDLFQNQSQLQEIVDKVKKLENSSLFSFYLFYEIIQSTVNEKKYSVIKRLWQEIESLDALLHSWYDEPTYYHLVGLLITFGKPLYKLVEMGFGQRKREMLANLLAEIKKQPIVEKFLKDEEITNSNSHKKELRNLLLFFNIATLVTKSEKQARFPFDIYKKYDWDIEHIHATADDTATADDNLGNLTLLDKGTNRSYKNKPFKEKRAMILACDQSGLFIPVCTKNIFIKAYSANPKDLEDWYGDEVEEVNHDDKTNYLLAMKAIVGDFFDKPLGEKIDV</sequence>
<dbReference type="Pfam" id="PF03235">
    <property type="entry name" value="GmrSD_N"/>
    <property type="match status" value="1"/>
</dbReference>
<evidence type="ECO:0000259" key="2">
    <source>
        <dbReference type="Pfam" id="PF07510"/>
    </source>
</evidence>
<proteinExistence type="predicted"/>
<protein>
    <submittedName>
        <fullName evidence="3">DUF262 domain-containing protein</fullName>
    </submittedName>
</protein>
<dbReference type="PANTHER" id="PTHR35149:SF1">
    <property type="entry name" value="DUF5655 DOMAIN-CONTAINING PROTEIN"/>
    <property type="match status" value="1"/>
</dbReference>
<comment type="caution">
    <text evidence="3">The sequence shown here is derived from an EMBL/GenBank/DDBJ whole genome shotgun (WGS) entry which is preliminary data.</text>
</comment>
<evidence type="ECO:0000313" key="3">
    <source>
        <dbReference type="EMBL" id="NIZ70217.1"/>
    </source>
</evidence>
<reference evidence="3" key="1">
    <citation type="submission" date="2020-03" db="EMBL/GenBank/DDBJ databases">
        <title>Spirochaetal bacteria isolated from arthropods constitute a novel genus Entomospira genus novum within the order Spirochaetales.</title>
        <authorList>
            <person name="Grana-Miraglia L."/>
            <person name="Sikutova S."/>
            <person name="Fingerle V."/>
            <person name="Sing A."/>
            <person name="Castillo-Ramirez S."/>
            <person name="Margos G."/>
            <person name="Rudolf I."/>
        </authorList>
    </citation>
    <scope>NUCLEOTIDE SEQUENCE</scope>
    <source>
        <strain evidence="3">BR149</strain>
    </source>
</reference>
<feature type="domain" description="GmrSD restriction endonucleases C-terminal" evidence="2">
    <location>
        <begin position="389"/>
        <end position="478"/>
    </location>
</feature>
<name>A0A968GJJ9_9SPIO</name>
<dbReference type="Proteomes" id="UP000778951">
    <property type="component" value="Unassembled WGS sequence"/>
</dbReference>
<dbReference type="AlphaFoldDB" id="A0A968GJJ9"/>
<keyword evidence="4" id="KW-1185">Reference proteome</keyword>
<dbReference type="CDD" id="cd16387">
    <property type="entry name" value="ParB_N_Srx"/>
    <property type="match status" value="1"/>
</dbReference>
<accession>A0A968GJJ9</accession>
<gene>
    <name evidence="3" type="ORF">HCT48_08345</name>
</gene>